<protein>
    <submittedName>
        <fullName evidence="1">Uncharacterized protein</fullName>
    </submittedName>
</protein>
<dbReference type="RefSeq" id="WP_149789780.1">
    <property type="nucleotide sequence ID" value="NZ_FNIO01000015.1"/>
</dbReference>
<sequence>MRYEVQTYTLCDGWLNTWHIEHHDGTVEYETFATSAEAQAALDEYLDDLWDEITAGQTHPEAFDTDRYRVAKVGAP</sequence>
<gene>
    <name evidence="1" type="ORF">SAMN05444142_11511</name>
</gene>
<reference evidence="1 2" key="1">
    <citation type="submission" date="2016-11" db="EMBL/GenBank/DDBJ databases">
        <authorList>
            <person name="Varghese N."/>
            <person name="Submissions S."/>
        </authorList>
    </citation>
    <scope>NUCLEOTIDE SEQUENCE [LARGE SCALE GENOMIC DNA]</scope>
    <source>
        <strain evidence="1 2">DSM 29620</strain>
    </source>
</reference>
<dbReference type="EMBL" id="FQZZ01000015">
    <property type="protein sequence ID" value="SHK97467.1"/>
    <property type="molecule type" value="Genomic_DNA"/>
</dbReference>
<accession>A0A1H0NZY2</accession>
<dbReference type="OrthoDB" id="7874674at2"/>
<evidence type="ECO:0000313" key="2">
    <source>
        <dbReference type="Proteomes" id="UP000324252"/>
    </source>
</evidence>
<keyword evidence="2" id="KW-1185">Reference proteome</keyword>
<evidence type="ECO:0000313" key="1">
    <source>
        <dbReference type="EMBL" id="SHK97467.1"/>
    </source>
</evidence>
<proteinExistence type="predicted"/>
<dbReference type="AlphaFoldDB" id="A0A1H0NZY2"/>
<name>A0A1H0NZY2_9RHOB</name>
<dbReference type="Proteomes" id="UP000324252">
    <property type="component" value="Unassembled WGS sequence"/>
</dbReference>
<organism evidence="1 2">
    <name type="scientific">Lutimaribacter pacificus</name>
    <dbReference type="NCBI Taxonomy" id="391948"/>
    <lineage>
        <taxon>Bacteria</taxon>
        <taxon>Pseudomonadati</taxon>
        <taxon>Pseudomonadota</taxon>
        <taxon>Alphaproteobacteria</taxon>
        <taxon>Rhodobacterales</taxon>
        <taxon>Roseobacteraceae</taxon>
        <taxon>Lutimaribacter</taxon>
    </lineage>
</organism>